<evidence type="ECO:0000256" key="1">
    <source>
        <dbReference type="SAM" id="MobiDB-lite"/>
    </source>
</evidence>
<accession>A0A0E0HAT5</accession>
<sequence>MSLELEEKLTGARIVKQIWSDGGYPAVVAASRGGQMLGRGGGCRTLPSARSGRRGGGGLQRPPGGGGGLPRPAAAASSPPPDPVEGEAAVSRGCPVVAAGSQGWRLPGECSGYPMEAARRWRWLPRPPLYHIRREGKRRSPDEGGSGSGSGGGAPPPPPSRRPKGLIATASSSRPLWFDNA</sequence>
<reference evidence="2" key="1">
    <citation type="submission" date="2015-04" db="UniProtKB">
        <authorList>
            <consortium name="EnsemblPlants"/>
        </authorList>
    </citation>
    <scope>IDENTIFICATION</scope>
    <source>
        <strain evidence="2">SL10</strain>
    </source>
</reference>
<dbReference type="AlphaFoldDB" id="A0A0E0HAT5"/>
<protein>
    <submittedName>
        <fullName evidence="2">Uncharacterized protein</fullName>
    </submittedName>
</protein>
<feature type="compositionally biased region" description="Gly residues" evidence="1">
    <location>
        <begin position="144"/>
        <end position="153"/>
    </location>
</feature>
<feature type="compositionally biased region" description="Gly residues" evidence="1">
    <location>
        <begin position="54"/>
        <end position="69"/>
    </location>
</feature>
<dbReference type="EnsemblPlants" id="ONIVA05G07070.1">
    <property type="protein sequence ID" value="ONIVA05G07070.1"/>
    <property type="gene ID" value="ONIVA05G07070"/>
</dbReference>
<evidence type="ECO:0000313" key="3">
    <source>
        <dbReference type="Proteomes" id="UP000006591"/>
    </source>
</evidence>
<feature type="region of interest" description="Disordered" evidence="1">
    <location>
        <begin position="131"/>
        <end position="181"/>
    </location>
</feature>
<organism evidence="2">
    <name type="scientific">Oryza nivara</name>
    <name type="common">Indian wild rice</name>
    <name type="synonym">Oryza sativa f. spontanea</name>
    <dbReference type="NCBI Taxonomy" id="4536"/>
    <lineage>
        <taxon>Eukaryota</taxon>
        <taxon>Viridiplantae</taxon>
        <taxon>Streptophyta</taxon>
        <taxon>Embryophyta</taxon>
        <taxon>Tracheophyta</taxon>
        <taxon>Spermatophyta</taxon>
        <taxon>Magnoliopsida</taxon>
        <taxon>Liliopsida</taxon>
        <taxon>Poales</taxon>
        <taxon>Poaceae</taxon>
        <taxon>BOP clade</taxon>
        <taxon>Oryzoideae</taxon>
        <taxon>Oryzeae</taxon>
        <taxon>Oryzinae</taxon>
        <taxon>Oryza</taxon>
    </lineage>
</organism>
<proteinExistence type="predicted"/>
<keyword evidence="3" id="KW-1185">Reference proteome</keyword>
<reference evidence="2" key="2">
    <citation type="submission" date="2018-04" db="EMBL/GenBank/DDBJ databases">
        <title>OnivRS2 (Oryza nivara Reference Sequence Version 2).</title>
        <authorList>
            <person name="Zhang J."/>
            <person name="Kudrna D."/>
            <person name="Lee S."/>
            <person name="Talag J."/>
            <person name="Rajasekar S."/>
            <person name="Welchert J."/>
            <person name="Hsing Y.-I."/>
            <person name="Wing R.A."/>
        </authorList>
    </citation>
    <scope>NUCLEOTIDE SEQUENCE [LARGE SCALE GENOMIC DNA]</scope>
    <source>
        <strain evidence="2">SL10</strain>
    </source>
</reference>
<dbReference type="OMA" id="SGYPMEA"/>
<evidence type="ECO:0000313" key="2">
    <source>
        <dbReference type="EnsemblPlants" id="ONIVA05G07070.1"/>
    </source>
</evidence>
<feature type="region of interest" description="Disordered" evidence="1">
    <location>
        <begin position="35"/>
        <end position="90"/>
    </location>
</feature>
<dbReference type="Proteomes" id="UP000006591">
    <property type="component" value="Chromosome 5"/>
</dbReference>
<name>A0A0E0HAT5_ORYNI</name>
<dbReference type="Gramene" id="ONIVA05G07070.1">
    <property type="protein sequence ID" value="ONIVA05G07070.1"/>
    <property type="gene ID" value="ONIVA05G07070"/>
</dbReference>
<dbReference type="HOGENOM" id="CLU_1491336_0_0_1"/>